<name>A0A919PHC0_9CELL</name>
<evidence type="ECO:0000313" key="4">
    <source>
        <dbReference type="Proteomes" id="UP000642125"/>
    </source>
</evidence>
<evidence type="ECO:0000256" key="1">
    <source>
        <dbReference type="SAM" id="MobiDB-lite"/>
    </source>
</evidence>
<feature type="region of interest" description="Disordered" evidence="1">
    <location>
        <begin position="1"/>
        <end position="31"/>
    </location>
</feature>
<dbReference type="Proteomes" id="UP000642125">
    <property type="component" value="Unassembled WGS sequence"/>
</dbReference>
<feature type="domain" description="GmrSD restriction endonucleases N-terminal" evidence="2">
    <location>
        <begin position="37"/>
        <end position="236"/>
    </location>
</feature>
<dbReference type="EMBL" id="BONO01000039">
    <property type="protein sequence ID" value="GIG38177.1"/>
    <property type="molecule type" value="Genomic_DNA"/>
</dbReference>
<comment type="caution">
    <text evidence="3">The sequence shown here is derived from an EMBL/GenBank/DDBJ whole genome shotgun (WGS) entry which is preliminary data.</text>
</comment>
<sequence length="588" mass="65260">MSEPTTPEPTADAARPATQAKAPFKDPRPSVERVSQLAQRVLTGDILLPKFQRDFVWPRDKVLGLLDSIALNYPIGSILLWQSKQELANERSIAGLPIAEPKPDYPVNYLLDGQQRLSTVCGALHWTPNNDPDSLWNIVYDLKSQAFLHLYSLDEPPLTQVPLRHLSNPAKYFQRNASIEDAELRQRADALFNRFQDYMIAAVTLGDMPIDDIAPVFERINSTATPLTIVDLMRAATWDPAFDLRDSLDSVRTELDQRDYGGIDRKTMLRVTSGAAGYGFRVDDMDRLRGKSPAELTEIIAQVSLASRRAVDFLATHIKAPRAQSLPYANQFAVLAEIFRRVPTPSASQFTAIEQWFWRTTLSGYFGGWNTGQMSADYASIERFAAGAPRIDVPASLPRGDVWRVTQFRSNSAVSKMLALMLSYAHPVDLVTGQSIDARRSLAWNNDKEYHHFFPRDFLKGNDVPPARANSAANIVMLTSSSNIKINNKAPSQYLSALVETHGREEMIRRLETLLVPEAALDAALEDDFESFLRARAEYLQSRALALVGESESAEGAASEIEGEALITDAAVPEAAGISEEIHDQSAS</sequence>
<dbReference type="PANTHER" id="PTHR37292:SF2">
    <property type="entry name" value="DUF262 DOMAIN-CONTAINING PROTEIN"/>
    <property type="match status" value="1"/>
</dbReference>
<dbReference type="PANTHER" id="PTHR37292">
    <property type="entry name" value="VNG6097C"/>
    <property type="match status" value="1"/>
</dbReference>
<dbReference type="AlphaFoldDB" id="A0A919PHC0"/>
<proteinExistence type="predicted"/>
<dbReference type="RefSeq" id="WP_203670245.1">
    <property type="nucleotide sequence ID" value="NZ_BONO01000039.1"/>
</dbReference>
<keyword evidence="4" id="KW-1185">Reference proteome</keyword>
<organism evidence="3 4">
    <name type="scientific">Cellulomonas pakistanensis</name>
    <dbReference type="NCBI Taxonomy" id="992287"/>
    <lineage>
        <taxon>Bacteria</taxon>
        <taxon>Bacillati</taxon>
        <taxon>Actinomycetota</taxon>
        <taxon>Actinomycetes</taxon>
        <taxon>Micrococcales</taxon>
        <taxon>Cellulomonadaceae</taxon>
        <taxon>Cellulomonas</taxon>
    </lineage>
</organism>
<evidence type="ECO:0000313" key="3">
    <source>
        <dbReference type="EMBL" id="GIG38177.1"/>
    </source>
</evidence>
<evidence type="ECO:0000259" key="2">
    <source>
        <dbReference type="Pfam" id="PF03235"/>
    </source>
</evidence>
<dbReference type="Pfam" id="PF03235">
    <property type="entry name" value="GmrSD_N"/>
    <property type="match status" value="1"/>
</dbReference>
<protein>
    <recommendedName>
        <fullName evidence="2">GmrSD restriction endonucleases N-terminal domain-containing protein</fullName>
    </recommendedName>
</protein>
<dbReference type="InterPro" id="IPR004919">
    <property type="entry name" value="GmrSD_N"/>
</dbReference>
<accession>A0A919PHC0</accession>
<reference evidence="3" key="1">
    <citation type="submission" date="2021-01" db="EMBL/GenBank/DDBJ databases">
        <title>Whole genome shotgun sequence of Cellulomonas pakistanensis NBRC 110800.</title>
        <authorList>
            <person name="Komaki H."/>
            <person name="Tamura T."/>
        </authorList>
    </citation>
    <scope>NUCLEOTIDE SEQUENCE</scope>
    <source>
        <strain evidence="3">NBRC 110800</strain>
    </source>
</reference>
<gene>
    <name evidence="3" type="ORF">Cpa01nite_35580</name>
</gene>